<accession>A0A0Z8K357</accession>
<dbReference type="EMBL" id="FIIR01000003">
    <property type="protein sequence ID" value="CYV64814.1"/>
    <property type="molecule type" value="Genomic_DNA"/>
</dbReference>
<evidence type="ECO:0000313" key="1">
    <source>
        <dbReference type="EMBL" id="CYV64814.1"/>
    </source>
</evidence>
<gene>
    <name evidence="1" type="ORF">ERS132457_00516</name>
</gene>
<dbReference type="AlphaFoldDB" id="A0A0Z8K357"/>
<protein>
    <submittedName>
        <fullName evidence="1">Uncharacterized protein</fullName>
    </submittedName>
</protein>
<sequence>MLTLYTILNSTDFYSLLVLGNEPQTVLELGKASSNTSVECLKLEIREWEDEL</sequence>
<proteinExistence type="predicted"/>
<reference evidence="1 2" key="1">
    <citation type="submission" date="2016-02" db="EMBL/GenBank/DDBJ databases">
        <authorList>
            <consortium name="Pathogen Informatics"/>
        </authorList>
    </citation>
    <scope>NUCLEOTIDE SEQUENCE [LARGE SCALE GENOMIC DNA]</scope>
    <source>
        <strain evidence="1 2">LSS95</strain>
    </source>
</reference>
<evidence type="ECO:0000313" key="2">
    <source>
        <dbReference type="Proteomes" id="UP000069831"/>
    </source>
</evidence>
<dbReference type="Proteomes" id="UP000069831">
    <property type="component" value="Unassembled WGS sequence"/>
</dbReference>
<organism evidence="1 2">
    <name type="scientific">Streptococcus suis</name>
    <dbReference type="NCBI Taxonomy" id="1307"/>
    <lineage>
        <taxon>Bacteria</taxon>
        <taxon>Bacillati</taxon>
        <taxon>Bacillota</taxon>
        <taxon>Bacilli</taxon>
        <taxon>Lactobacillales</taxon>
        <taxon>Streptococcaceae</taxon>
        <taxon>Streptococcus</taxon>
    </lineage>
</organism>
<name>A0A0Z8K357_STRSU</name>